<gene>
    <name evidence="15" type="ORF">HUG17_8990</name>
</gene>
<keyword evidence="14" id="KW-0472">Membrane</keyword>
<keyword evidence="7" id="KW-0492">Microsome</keyword>
<evidence type="ECO:0000256" key="2">
    <source>
        <dbReference type="ARBA" id="ARBA00004174"/>
    </source>
</evidence>
<dbReference type="InterPro" id="IPR002401">
    <property type="entry name" value="Cyt_P450_E_grp-I"/>
</dbReference>
<evidence type="ECO:0000256" key="4">
    <source>
        <dbReference type="ARBA" id="ARBA00010617"/>
    </source>
</evidence>
<comment type="cofactor">
    <cofactor evidence="1 12">
        <name>heme</name>
        <dbReference type="ChEBI" id="CHEBI:30413"/>
    </cofactor>
</comment>
<keyword evidence="10 13" id="KW-0503">Monooxygenase</keyword>
<comment type="function">
    <text evidence="11">Cytochromes P450 are a group of heme-thiolate monooxygenases. They oxidize a variety of structurally unrelated compounds, including steroids, fatty acids, and xenobiotics.</text>
</comment>
<dbReference type="InterPro" id="IPR050705">
    <property type="entry name" value="Cytochrome_P450_3A"/>
</dbReference>
<dbReference type="InterPro" id="IPR017972">
    <property type="entry name" value="Cyt_P450_CS"/>
</dbReference>
<dbReference type="AlphaFoldDB" id="A0A9D4NRV7"/>
<evidence type="ECO:0000256" key="8">
    <source>
        <dbReference type="ARBA" id="ARBA00023002"/>
    </source>
</evidence>
<dbReference type="CDD" id="cd11055">
    <property type="entry name" value="CYP3A-like"/>
    <property type="match status" value="1"/>
</dbReference>
<dbReference type="GO" id="GO:0005506">
    <property type="term" value="F:iron ion binding"/>
    <property type="evidence" value="ECO:0007669"/>
    <property type="project" value="InterPro"/>
</dbReference>
<organism evidence="15">
    <name type="scientific">Dermatophagoides farinae</name>
    <name type="common">American house dust mite</name>
    <dbReference type="NCBI Taxonomy" id="6954"/>
    <lineage>
        <taxon>Eukaryota</taxon>
        <taxon>Metazoa</taxon>
        <taxon>Ecdysozoa</taxon>
        <taxon>Arthropoda</taxon>
        <taxon>Chelicerata</taxon>
        <taxon>Arachnida</taxon>
        <taxon>Acari</taxon>
        <taxon>Acariformes</taxon>
        <taxon>Sarcoptiformes</taxon>
        <taxon>Astigmata</taxon>
        <taxon>Psoroptidia</taxon>
        <taxon>Analgoidea</taxon>
        <taxon>Pyroglyphidae</taxon>
        <taxon>Dermatophagoidinae</taxon>
        <taxon>Dermatophagoides</taxon>
    </lineage>
</organism>
<evidence type="ECO:0000256" key="6">
    <source>
        <dbReference type="ARBA" id="ARBA00022723"/>
    </source>
</evidence>
<dbReference type="InterPro" id="IPR001128">
    <property type="entry name" value="Cyt_P450"/>
</dbReference>
<evidence type="ECO:0000256" key="10">
    <source>
        <dbReference type="ARBA" id="ARBA00023033"/>
    </source>
</evidence>
<evidence type="ECO:0000313" key="15">
    <source>
        <dbReference type="EMBL" id="KAH7637886.1"/>
    </source>
</evidence>
<reference evidence="15" key="1">
    <citation type="submission" date="2020-06" db="EMBL/GenBank/DDBJ databases">
        <authorList>
            <person name="Ji K."/>
            <person name="Li J."/>
        </authorList>
    </citation>
    <scope>NUCLEOTIDE SEQUENCE</scope>
    <source>
        <strain evidence="15">JKM2019</strain>
        <tissue evidence="15">Whole body</tissue>
    </source>
</reference>
<dbReference type="InterPro" id="IPR036396">
    <property type="entry name" value="Cyt_P450_sf"/>
</dbReference>
<evidence type="ECO:0000256" key="13">
    <source>
        <dbReference type="RuleBase" id="RU000461"/>
    </source>
</evidence>
<dbReference type="PRINTS" id="PR00463">
    <property type="entry name" value="EP450I"/>
</dbReference>
<evidence type="ECO:0000256" key="14">
    <source>
        <dbReference type="SAM" id="Phobius"/>
    </source>
</evidence>
<evidence type="ECO:0000256" key="11">
    <source>
        <dbReference type="ARBA" id="ARBA00043906"/>
    </source>
</evidence>
<comment type="caution">
    <text evidence="15">The sequence shown here is derived from an EMBL/GenBank/DDBJ whole genome shotgun (WGS) entry which is preliminary data.</text>
</comment>
<dbReference type="GO" id="GO:0016705">
    <property type="term" value="F:oxidoreductase activity, acting on paired donors, with incorporation or reduction of molecular oxygen"/>
    <property type="evidence" value="ECO:0007669"/>
    <property type="project" value="InterPro"/>
</dbReference>
<evidence type="ECO:0000256" key="7">
    <source>
        <dbReference type="ARBA" id="ARBA00022848"/>
    </source>
</evidence>
<feature type="transmembrane region" description="Helical" evidence="14">
    <location>
        <begin position="217"/>
        <end position="235"/>
    </location>
</feature>
<dbReference type="FunFam" id="1.10.630.10:FF:000182">
    <property type="entry name" value="Cytochrome P450 3A4"/>
    <property type="match status" value="1"/>
</dbReference>
<dbReference type="PANTHER" id="PTHR24302">
    <property type="entry name" value="CYTOCHROME P450 FAMILY 3"/>
    <property type="match status" value="1"/>
</dbReference>
<dbReference type="GO" id="GO:0020037">
    <property type="term" value="F:heme binding"/>
    <property type="evidence" value="ECO:0007669"/>
    <property type="project" value="InterPro"/>
</dbReference>
<comment type="subcellular location">
    <subcellularLocation>
        <location evidence="3">Endoplasmic reticulum membrane</location>
        <topology evidence="3">Peripheral membrane protein</topology>
    </subcellularLocation>
    <subcellularLocation>
        <location evidence="2">Microsome membrane</location>
        <topology evidence="2">Peripheral membrane protein</topology>
    </subcellularLocation>
</comment>
<keyword evidence="8 13" id="KW-0560">Oxidoreductase</keyword>
<comment type="similarity">
    <text evidence="4 13">Belongs to the cytochrome P450 family.</text>
</comment>
<evidence type="ECO:0000256" key="12">
    <source>
        <dbReference type="PIRSR" id="PIRSR602401-1"/>
    </source>
</evidence>
<proteinExistence type="inferred from homology"/>
<protein>
    <submittedName>
        <fullName evidence="15">Cytochrome p450-like protein</fullName>
    </submittedName>
</protein>
<dbReference type="OrthoDB" id="6490847at2759"/>
<keyword evidence="5 12" id="KW-0349">Heme</keyword>
<sequence>MIFTVIIATIVLVISLGYLFFQRKNKQYIASLTSRGIRYQPQSSLLEILIFKKRVELESLKNVKSVGKIYGFIMFGGINLVVAEPELIQLVLSKEFTNFPNRRKFNIEDDIFANVLSAVDLDQWKRLRAIVAPTFATGKLRRMKFRMDSICRTLIRNINAELTKSNDNECILNIKRFAGAFTMDTILQVAFGCQIDSLIEPDNPIIKNAKKSFNTDMSIKNILMFIMMFTMPSYIAKIFKLRPNNEVLNFFHDFSLDIIERKRKEFAEKDFSKASTFIEFLIEAEHEWIISQQQQKTDDGSVEKKPVKYMTNTEMIAQCVLFFLAGYDTTATTITMALYNLSLNPDKQELAYQEIERITREQQANDCEDPLESLALESYGSKFEYINGVVNETLRMTPPATFIERRCENDFVLKTEDDRIKLQVKKDEIIQIPVWALHYNEDFFSEPEKFRPERFCKETAENFPNYAYIPFGSGPRACVAKSLALLEAKMALVWLIKNFRFSKCSKTKIPVEFYNQGGFLSPKDIYLSVERR</sequence>
<evidence type="ECO:0000256" key="3">
    <source>
        <dbReference type="ARBA" id="ARBA00004406"/>
    </source>
</evidence>
<keyword evidence="6 12" id="KW-0479">Metal-binding</keyword>
<dbReference type="Proteomes" id="UP000828236">
    <property type="component" value="Unassembled WGS sequence"/>
</dbReference>
<keyword evidence="14" id="KW-1133">Transmembrane helix</keyword>
<keyword evidence="9 12" id="KW-0408">Iron</keyword>
<reference evidence="15" key="2">
    <citation type="journal article" date="2021" name="World Allergy Organ. J.">
        <title>Chromosome-level assembly of Dermatophagoides farinae genome and transcriptome reveals two novel allergens Der f 37 and Der f 39.</title>
        <authorList>
            <person name="Chen J."/>
            <person name="Cai Z."/>
            <person name="Fan D."/>
            <person name="Hu J."/>
            <person name="Hou Y."/>
            <person name="He Y."/>
            <person name="Zhang Z."/>
            <person name="Zhao Z."/>
            <person name="Gao P."/>
            <person name="Hu W."/>
            <person name="Sun J."/>
            <person name="Li J."/>
            <person name="Ji K."/>
        </authorList>
    </citation>
    <scope>NUCLEOTIDE SEQUENCE</scope>
    <source>
        <strain evidence="15">JKM2019</strain>
    </source>
</reference>
<feature type="binding site" description="axial binding residue" evidence="12">
    <location>
        <position position="478"/>
    </location>
    <ligand>
        <name>heme</name>
        <dbReference type="ChEBI" id="CHEBI:30413"/>
    </ligand>
    <ligandPart>
        <name>Fe</name>
        <dbReference type="ChEBI" id="CHEBI:18248"/>
    </ligandPart>
</feature>
<keyword evidence="14" id="KW-0812">Transmembrane</keyword>
<evidence type="ECO:0000256" key="9">
    <source>
        <dbReference type="ARBA" id="ARBA00023004"/>
    </source>
</evidence>
<dbReference type="PRINTS" id="PR00385">
    <property type="entry name" value="P450"/>
</dbReference>
<accession>A0A9D4NRV7</accession>
<dbReference type="SUPFAM" id="SSF48264">
    <property type="entry name" value="Cytochrome P450"/>
    <property type="match status" value="1"/>
</dbReference>
<evidence type="ECO:0000256" key="5">
    <source>
        <dbReference type="ARBA" id="ARBA00022617"/>
    </source>
</evidence>
<dbReference type="GO" id="GO:0005789">
    <property type="term" value="C:endoplasmic reticulum membrane"/>
    <property type="evidence" value="ECO:0007669"/>
    <property type="project" value="UniProtKB-SubCell"/>
</dbReference>
<dbReference type="Pfam" id="PF00067">
    <property type="entry name" value="p450"/>
    <property type="match status" value="1"/>
</dbReference>
<dbReference type="PROSITE" id="PS00086">
    <property type="entry name" value="CYTOCHROME_P450"/>
    <property type="match status" value="1"/>
</dbReference>
<dbReference type="EMBL" id="SDOV01000008">
    <property type="protein sequence ID" value="KAH7637886.1"/>
    <property type="molecule type" value="Genomic_DNA"/>
</dbReference>
<dbReference type="Gene3D" id="1.10.630.10">
    <property type="entry name" value="Cytochrome P450"/>
    <property type="match status" value="1"/>
</dbReference>
<dbReference type="GO" id="GO:0008395">
    <property type="term" value="F:steroid hydroxylase activity"/>
    <property type="evidence" value="ECO:0007669"/>
    <property type="project" value="TreeGrafter"/>
</dbReference>
<dbReference type="PANTHER" id="PTHR24302:SF15">
    <property type="entry name" value="FATTY-ACID PEROXYGENASE"/>
    <property type="match status" value="1"/>
</dbReference>
<name>A0A9D4NRV7_DERFA</name>
<evidence type="ECO:0000256" key="1">
    <source>
        <dbReference type="ARBA" id="ARBA00001971"/>
    </source>
</evidence>
<feature type="transmembrane region" description="Helical" evidence="14">
    <location>
        <begin position="6"/>
        <end position="21"/>
    </location>
</feature>
<keyword evidence="7" id="KW-0256">Endoplasmic reticulum</keyword>